<dbReference type="InterPro" id="IPR052892">
    <property type="entry name" value="NA-targeting_endonuclease"/>
</dbReference>
<gene>
    <name evidence="2" type="ORF">V3330_05600</name>
</gene>
<dbReference type="Pfam" id="PF14279">
    <property type="entry name" value="HNH_5"/>
    <property type="match status" value="1"/>
</dbReference>
<keyword evidence="2" id="KW-0378">Hydrolase</keyword>
<dbReference type="Gene3D" id="1.10.30.50">
    <property type="match status" value="1"/>
</dbReference>
<dbReference type="PANTHER" id="PTHR33877">
    <property type="entry name" value="SLL1193 PROTEIN"/>
    <property type="match status" value="1"/>
</dbReference>
<accession>A0AAW9RGD7</accession>
<evidence type="ECO:0000259" key="1">
    <source>
        <dbReference type="SMART" id="SM00507"/>
    </source>
</evidence>
<evidence type="ECO:0000313" key="3">
    <source>
        <dbReference type="Proteomes" id="UP001359886"/>
    </source>
</evidence>
<dbReference type="SMART" id="SM00507">
    <property type="entry name" value="HNHc"/>
    <property type="match status" value="1"/>
</dbReference>
<dbReference type="InterPro" id="IPR029471">
    <property type="entry name" value="HNH_5"/>
</dbReference>
<dbReference type="InterPro" id="IPR003615">
    <property type="entry name" value="HNH_nuc"/>
</dbReference>
<name>A0AAW9RGD7_9GAMM</name>
<organism evidence="2 3">
    <name type="scientific">Elongatibacter sediminis</name>
    <dbReference type="NCBI Taxonomy" id="3119006"/>
    <lineage>
        <taxon>Bacteria</taxon>
        <taxon>Pseudomonadati</taxon>
        <taxon>Pseudomonadota</taxon>
        <taxon>Gammaproteobacteria</taxon>
        <taxon>Chromatiales</taxon>
        <taxon>Wenzhouxiangellaceae</taxon>
        <taxon>Elongatibacter</taxon>
    </lineage>
</organism>
<protein>
    <submittedName>
        <fullName evidence="2">HNH endonuclease</fullName>
    </submittedName>
</protein>
<keyword evidence="2" id="KW-0255">Endonuclease</keyword>
<keyword evidence="3" id="KW-1185">Reference proteome</keyword>
<evidence type="ECO:0000313" key="2">
    <source>
        <dbReference type="EMBL" id="MEJ8567093.1"/>
    </source>
</evidence>
<reference evidence="2 3" key="1">
    <citation type="submission" date="2024-02" db="EMBL/GenBank/DDBJ databases">
        <title>A novel Wenzhouxiangellaceae bacterium, isolated from coastal sediments.</title>
        <authorList>
            <person name="Du Z.-J."/>
            <person name="Ye Y.-Q."/>
            <person name="Zhang X.-Y."/>
        </authorList>
    </citation>
    <scope>NUCLEOTIDE SEQUENCE [LARGE SCALE GENOMIC DNA]</scope>
    <source>
        <strain evidence="2 3">CH-27</strain>
    </source>
</reference>
<dbReference type="EMBL" id="JAZHOG010000003">
    <property type="protein sequence ID" value="MEJ8567093.1"/>
    <property type="molecule type" value="Genomic_DNA"/>
</dbReference>
<sequence length="203" mass="22847">MVDLQQQVLRTDVSGMPLEWIGYQHAVRLITLGQVSYSLGRTLYRIHGGVNALSGVQSMVEVNAIVATVGHHPHEQLFSPKYSPPLSNKALFRRDQSLCLYCGEQFPNFMLSRDHVKPISQGGRDTWKNVVTACKRCNNHKAGRTPEQAGMQLLAIPFVPTHAEYVYLQGRRILADQMDFLLAHFPRNSVLRQRVEGGQKLLA</sequence>
<proteinExistence type="predicted"/>
<dbReference type="CDD" id="cd00085">
    <property type="entry name" value="HNHc"/>
    <property type="match status" value="1"/>
</dbReference>
<dbReference type="Proteomes" id="UP001359886">
    <property type="component" value="Unassembled WGS sequence"/>
</dbReference>
<comment type="caution">
    <text evidence="2">The sequence shown here is derived from an EMBL/GenBank/DDBJ whole genome shotgun (WGS) entry which is preliminary data.</text>
</comment>
<dbReference type="AlphaFoldDB" id="A0AAW9RGD7"/>
<keyword evidence="2" id="KW-0540">Nuclease</keyword>
<dbReference type="PANTHER" id="PTHR33877:SF2">
    <property type="entry name" value="OS07G0170200 PROTEIN"/>
    <property type="match status" value="1"/>
</dbReference>
<feature type="domain" description="HNH nuclease" evidence="1">
    <location>
        <begin position="86"/>
        <end position="139"/>
    </location>
</feature>
<dbReference type="GO" id="GO:0004519">
    <property type="term" value="F:endonuclease activity"/>
    <property type="evidence" value="ECO:0007669"/>
    <property type="project" value="UniProtKB-KW"/>
</dbReference>